<evidence type="ECO:0000313" key="3">
    <source>
        <dbReference type="EMBL" id="MDJ1136936.1"/>
    </source>
</evidence>
<keyword evidence="4" id="KW-1185">Reference proteome</keyword>
<evidence type="ECO:0000256" key="1">
    <source>
        <dbReference type="ARBA" id="ARBA00022527"/>
    </source>
</evidence>
<name>A0ABT7A6I9_9ACTN</name>
<dbReference type="InterPro" id="IPR036890">
    <property type="entry name" value="HATPase_C_sf"/>
</dbReference>
<keyword evidence="1" id="KW-0808">Transferase</keyword>
<keyword evidence="3" id="KW-0067">ATP-binding</keyword>
<sequence length="175" mass="18532">MNSEAQPPLFREVFYRRERESVPKARAFVRWALADWGVDGRGDDVLLCVGELATNALLHGVPPGRGFRLHLFLYADEGDEGAGGGEGVLRVEVHDSGGGEVRSPSPCPEAEGGRGLLLVAGVADKWGVGERSPGKVVWCEFAVRLREVPLGAGPLGRDGIVNAVGGGKADEDYAV</sequence>
<dbReference type="EMBL" id="JANCPR020000048">
    <property type="protein sequence ID" value="MDJ1136936.1"/>
    <property type="molecule type" value="Genomic_DNA"/>
</dbReference>
<dbReference type="PANTHER" id="PTHR35526:SF3">
    <property type="entry name" value="ANTI-SIGMA-F FACTOR RSBW"/>
    <property type="match status" value="1"/>
</dbReference>
<gene>
    <name evidence="3" type="ORF">NMN56_034350</name>
</gene>
<accession>A0ABT7A6I9</accession>
<dbReference type="Proteomes" id="UP001214441">
    <property type="component" value="Unassembled WGS sequence"/>
</dbReference>
<dbReference type="Pfam" id="PF13581">
    <property type="entry name" value="HATPase_c_2"/>
    <property type="match status" value="1"/>
</dbReference>
<comment type="caution">
    <text evidence="3">The sequence shown here is derived from an EMBL/GenBank/DDBJ whole genome shotgun (WGS) entry which is preliminary data.</text>
</comment>
<dbReference type="RefSeq" id="WP_274047394.1">
    <property type="nucleotide sequence ID" value="NZ_JANCPR020000048.1"/>
</dbReference>
<keyword evidence="3" id="KW-0547">Nucleotide-binding</keyword>
<proteinExistence type="predicted"/>
<protein>
    <submittedName>
        <fullName evidence="3">ATP-binding protein</fullName>
    </submittedName>
</protein>
<dbReference type="InterPro" id="IPR003594">
    <property type="entry name" value="HATPase_dom"/>
</dbReference>
<dbReference type="InterPro" id="IPR050267">
    <property type="entry name" value="Anti-sigma-factor_SerPK"/>
</dbReference>
<dbReference type="SUPFAM" id="SSF55874">
    <property type="entry name" value="ATPase domain of HSP90 chaperone/DNA topoisomerase II/histidine kinase"/>
    <property type="match status" value="1"/>
</dbReference>
<dbReference type="GO" id="GO:0005524">
    <property type="term" value="F:ATP binding"/>
    <property type="evidence" value="ECO:0007669"/>
    <property type="project" value="UniProtKB-KW"/>
</dbReference>
<dbReference type="Gene3D" id="3.30.565.10">
    <property type="entry name" value="Histidine kinase-like ATPase, C-terminal domain"/>
    <property type="match status" value="1"/>
</dbReference>
<evidence type="ECO:0000259" key="2">
    <source>
        <dbReference type="Pfam" id="PF13581"/>
    </source>
</evidence>
<feature type="domain" description="Histidine kinase/HSP90-like ATPase" evidence="2">
    <location>
        <begin position="19"/>
        <end position="138"/>
    </location>
</feature>
<reference evidence="3 4" key="1">
    <citation type="submission" date="2023-05" db="EMBL/GenBank/DDBJ databases">
        <title>Streptantibioticus silvisoli sp. nov., acidotolerant actinomycetes 1 from pine litter.</title>
        <authorList>
            <person name="Swiecimska M."/>
            <person name="Golinska P."/>
            <person name="Sangal V."/>
            <person name="Wachnowicz B."/>
            <person name="Goodfellow M."/>
        </authorList>
    </citation>
    <scope>NUCLEOTIDE SEQUENCE [LARGE SCALE GENOMIC DNA]</scope>
    <source>
        <strain evidence="3 4">DSM 42109</strain>
    </source>
</reference>
<evidence type="ECO:0000313" key="4">
    <source>
        <dbReference type="Proteomes" id="UP001214441"/>
    </source>
</evidence>
<organism evidence="3 4">
    <name type="scientific">Streptomyces iconiensis</name>
    <dbReference type="NCBI Taxonomy" id="1384038"/>
    <lineage>
        <taxon>Bacteria</taxon>
        <taxon>Bacillati</taxon>
        <taxon>Actinomycetota</taxon>
        <taxon>Actinomycetes</taxon>
        <taxon>Kitasatosporales</taxon>
        <taxon>Streptomycetaceae</taxon>
        <taxon>Streptomyces</taxon>
    </lineage>
</organism>
<keyword evidence="1" id="KW-0723">Serine/threonine-protein kinase</keyword>
<keyword evidence="1" id="KW-0418">Kinase</keyword>
<dbReference type="CDD" id="cd16936">
    <property type="entry name" value="HATPase_RsbW-like"/>
    <property type="match status" value="1"/>
</dbReference>
<dbReference type="PANTHER" id="PTHR35526">
    <property type="entry name" value="ANTI-SIGMA-F FACTOR RSBW-RELATED"/>
    <property type="match status" value="1"/>
</dbReference>